<dbReference type="EMBL" id="FORX01000001">
    <property type="protein sequence ID" value="SFJ00667.1"/>
    <property type="molecule type" value="Genomic_DNA"/>
</dbReference>
<dbReference type="PROSITE" id="PS50894">
    <property type="entry name" value="HPT"/>
    <property type="match status" value="1"/>
</dbReference>
<dbReference type="Proteomes" id="UP000198635">
    <property type="component" value="Unassembled WGS sequence"/>
</dbReference>
<dbReference type="RefSeq" id="WP_092372180.1">
    <property type="nucleotide sequence ID" value="NZ_FORX01000001.1"/>
</dbReference>
<dbReference type="GO" id="GO:0000160">
    <property type="term" value="P:phosphorelay signal transduction system"/>
    <property type="evidence" value="ECO:0007669"/>
    <property type="project" value="InterPro"/>
</dbReference>
<protein>
    <submittedName>
        <fullName evidence="3">Hpt domain-containing protein</fullName>
    </submittedName>
</protein>
<dbReference type="STRING" id="52560.SAMN04488082_10182"/>
<dbReference type="Pfam" id="PF01627">
    <property type="entry name" value="Hpt"/>
    <property type="match status" value="1"/>
</dbReference>
<organism evidence="3 4">
    <name type="scientific">Desulfomicrobium apsheronum</name>
    <dbReference type="NCBI Taxonomy" id="52560"/>
    <lineage>
        <taxon>Bacteria</taxon>
        <taxon>Pseudomonadati</taxon>
        <taxon>Thermodesulfobacteriota</taxon>
        <taxon>Desulfovibrionia</taxon>
        <taxon>Desulfovibrionales</taxon>
        <taxon>Desulfomicrobiaceae</taxon>
        <taxon>Desulfomicrobium</taxon>
    </lineage>
</organism>
<name>A0A1I3MUK5_9BACT</name>
<dbReference type="AlphaFoldDB" id="A0A1I3MUK5"/>
<evidence type="ECO:0000259" key="2">
    <source>
        <dbReference type="PROSITE" id="PS50894"/>
    </source>
</evidence>
<reference evidence="4" key="1">
    <citation type="submission" date="2016-10" db="EMBL/GenBank/DDBJ databases">
        <authorList>
            <person name="Varghese N."/>
            <person name="Submissions S."/>
        </authorList>
    </citation>
    <scope>NUCLEOTIDE SEQUENCE [LARGE SCALE GENOMIC DNA]</scope>
    <source>
        <strain evidence="4">DSM 5918</strain>
    </source>
</reference>
<dbReference type="Gene3D" id="1.20.120.160">
    <property type="entry name" value="HPT domain"/>
    <property type="match status" value="1"/>
</dbReference>
<feature type="modified residue" description="Phosphohistidine" evidence="1">
    <location>
        <position position="56"/>
    </location>
</feature>
<dbReference type="SUPFAM" id="SSF47226">
    <property type="entry name" value="Histidine-containing phosphotransfer domain, HPT domain"/>
    <property type="match status" value="1"/>
</dbReference>
<dbReference type="InterPro" id="IPR008207">
    <property type="entry name" value="Sig_transdc_His_kin_Hpt_dom"/>
</dbReference>
<sequence>MKQRVKEHLCRVYGLGMDDIDELYGLGCQTVAATLSRLETAFSGAGDEQEIADAGHMLKGALFNMGLLELGEMARALELAGKDGYMEEARAVYERLRPALKFF</sequence>
<proteinExistence type="predicted"/>
<dbReference type="OrthoDB" id="5471670at2"/>
<evidence type="ECO:0000313" key="4">
    <source>
        <dbReference type="Proteomes" id="UP000198635"/>
    </source>
</evidence>
<evidence type="ECO:0000313" key="3">
    <source>
        <dbReference type="EMBL" id="SFJ00667.1"/>
    </source>
</evidence>
<keyword evidence="1" id="KW-0597">Phosphoprotein</keyword>
<evidence type="ECO:0000256" key="1">
    <source>
        <dbReference type="PROSITE-ProRule" id="PRU00110"/>
    </source>
</evidence>
<feature type="domain" description="HPt" evidence="2">
    <location>
        <begin position="16"/>
        <end position="103"/>
    </location>
</feature>
<keyword evidence="4" id="KW-1185">Reference proteome</keyword>
<dbReference type="GO" id="GO:0004672">
    <property type="term" value="F:protein kinase activity"/>
    <property type="evidence" value="ECO:0007669"/>
    <property type="project" value="UniProtKB-ARBA"/>
</dbReference>
<dbReference type="InterPro" id="IPR036641">
    <property type="entry name" value="HPT_dom_sf"/>
</dbReference>
<gene>
    <name evidence="3" type="ORF">SAMN04488082_10182</name>
</gene>
<accession>A0A1I3MUK5</accession>